<gene>
    <name evidence="1" type="ORF">U9M48_017102</name>
</gene>
<protein>
    <submittedName>
        <fullName evidence="1">Uncharacterized protein</fullName>
    </submittedName>
</protein>
<evidence type="ECO:0000313" key="1">
    <source>
        <dbReference type="EMBL" id="WVZ68121.1"/>
    </source>
</evidence>
<dbReference type="Proteomes" id="UP001341281">
    <property type="component" value="Chromosome 04"/>
</dbReference>
<dbReference type="EMBL" id="CP144748">
    <property type="protein sequence ID" value="WVZ68121.1"/>
    <property type="molecule type" value="Genomic_DNA"/>
</dbReference>
<organism evidence="1 2">
    <name type="scientific">Paspalum notatum var. saurae</name>
    <dbReference type="NCBI Taxonomy" id="547442"/>
    <lineage>
        <taxon>Eukaryota</taxon>
        <taxon>Viridiplantae</taxon>
        <taxon>Streptophyta</taxon>
        <taxon>Embryophyta</taxon>
        <taxon>Tracheophyta</taxon>
        <taxon>Spermatophyta</taxon>
        <taxon>Magnoliopsida</taxon>
        <taxon>Liliopsida</taxon>
        <taxon>Poales</taxon>
        <taxon>Poaceae</taxon>
        <taxon>PACMAD clade</taxon>
        <taxon>Panicoideae</taxon>
        <taxon>Andropogonodae</taxon>
        <taxon>Paspaleae</taxon>
        <taxon>Paspalinae</taxon>
        <taxon>Paspalum</taxon>
    </lineage>
</organism>
<name>A0AAQ3WNY7_PASNO</name>
<keyword evidence="2" id="KW-1185">Reference proteome</keyword>
<reference evidence="1 2" key="1">
    <citation type="submission" date="2024-02" db="EMBL/GenBank/DDBJ databases">
        <title>High-quality chromosome-scale genome assembly of Pensacola bahiagrass (Paspalum notatum Flugge var. saurae).</title>
        <authorList>
            <person name="Vega J.M."/>
            <person name="Podio M."/>
            <person name="Orjuela J."/>
            <person name="Siena L.A."/>
            <person name="Pessino S.C."/>
            <person name="Combes M.C."/>
            <person name="Mariac C."/>
            <person name="Albertini E."/>
            <person name="Pupilli F."/>
            <person name="Ortiz J.P.A."/>
            <person name="Leblanc O."/>
        </authorList>
    </citation>
    <scope>NUCLEOTIDE SEQUENCE [LARGE SCALE GENOMIC DNA]</scope>
    <source>
        <strain evidence="1">R1</strain>
        <tissue evidence="1">Leaf</tissue>
    </source>
</reference>
<sequence>MGPVALLGDLAATGNYGQHQSHLGGETDGCEGRGPQGIPWGLGLQLLSHSQLYSLGSAVKENKV</sequence>
<accession>A0AAQ3WNY7</accession>
<proteinExistence type="predicted"/>
<dbReference type="AlphaFoldDB" id="A0AAQ3WNY7"/>
<evidence type="ECO:0000313" key="2">
    <source>
        <dbReference type="Proteomes" id="UP001341281"/>
    </source>
</evidence>